<dbReference type="PATRIC" id="fig|182217.3.peg.1249"/>
<dbReference type="HOGENOM" id="CLU_096764_0_0_7"/>
<keyword evidence="5" id="KW-0449">Lipoprotein</keyword>
<evidence type="ECO:0000256" key="2">
    <source>
        <dbReference type="ARBA" id="ARBA00015547"/>
    </source>
</evidence>
<dbReference type="Proteomes" id="UP000005010">
    <property type="component" value="Chromosome"/>
</dbReference>
<dbReference type="Pfam" id="PF05211">
    <property type="entry name" value="NLBH"/>
    <property type="match status" value="1"/>
</dbReference>
<proteinExistence type="predicted"/>
<comment type="subcellular location">
    <subcellularLocation>
        <location evidence="1">Cell outer membrane</location>
        <topology evidence="1">Lipid-anchor</topology>
    </subcellularLocation>
</comment>
<evidence type="ECO:0000256" key="5">
    <source>
        <dbReference type="ARBA" id="ARBA00023288"/>
    </source>
</evidence>
<dbReference type="InterPro" id="IPR038531">
    <property type="entry name" value="NeuraminylLac-bd_hemagglutn_sf"/>
</dbReference>
<evidence type="ECO:0000313" key="9">
    <source>
        <dbReference type="EMBL" id="AFI04441.1"/>
    </source>
</evidence>
<gene>
    <name evidence="9" type="ordered locus">HCW_05895</name>
</gene>
<dbReference type="Gene3D" id="3.30.160.180">
    <property type="entry name" value="Putative neuraminyllactose-binding hemagglutinin homolog like domain"/>
    <property type="match status" value="1"/>
</dbReference>
<dbReference type="InterPro" id="IPR007876">
    <property type="entry name" value="NeuraminylLac-bd_hemagglutn"/>
</dbReference>
<evidence type="ECO:0000256" key="4">
    <source>
        <dbReference type="ARBA" id="ARBA00023237"/>
    </source>
</evidence>
<keyword evidence="3 8" id="KW-0472">Membrane</keyword>
<evidence type="ECO:0000256" key="6">
    <source>
        <dbReference type="ARBA" id="ARBA00030949"/>
    </source>
</evidence>
<keyword evidence="10" id="KW-1185">Reference proteome</keyword>
<evidence type="ECO:0000256" key="1">
    <source>
        <dbReference type="ARBA" id="ARBA00004459"/>
    </source>
</evidence>
<dbReference type="PIRSF" id="PIRSF019714">
    <property type="entry name" value="Neuraminyllac-bd_haemagglutn"/>
    <property type="match status" value="1"/>
</dbReference>
<dbReference type="GO" id="GO:0009279">
    <property type="term" value="C:cell outer membrane"/>
    <property type="evidence" value="ECO:0007669"/>
    <property type="project" value="UniProtKB-SubCell"/>
</dbReference>
<dbReference type="STRING" id="182217.HCW_05895"/>
<evidence type="ECO:0000256" key="8">
    <source>
        <dbReference type="PIRNR" id="PIRNR019714"/>
    </source>
</evidence>
<dbReference type="KEGG" id="hce:HCW_05895"/>
<name>I0ENC2_HELC0</name>
<dbReference type="RefSeq" id="WP_014661311.1">
    <property type="nucleotide sequence ID" value="NC_017737.1"/>
</dbReference>
<reference evidence="10" key="1">
    <citation type="submission" date="2012-04" db="EMBL/GenBank/DDBJ databases">
        <title>Complete genome sequence of Helicobacter cetorum strain MIT 00-7128.</title>
        <authorList>
            <person name="Kersulyte D."/>
            <person name="Berg D.E."/>
        </authorList>
    </citation>
    <scope>NUCLEOTIDE SEQUENCE [LARGE SCALE GENOMIC DNA]</scope>
    <source>
        <strain evidence="10">MIT 00-7128</strain>
    </source>
</reference>
<evidence type="ECO:0000313" key="10">
    <source>
        <dbReference type="Proteomes" id="UP000005010"/>
    </source>
</evidence>
<evidence type="ECO:0000256" key="7">
    <source>
        <dbReference type="ARBA" id="ARBA00032680"/>
    </source>
</evidence>
<protein>
    <recommendedName>
        <fullName evidence="2 8">Neuraminyllactose-binding hemagglutinin</fullName>
    </recommendedName>
    <alternativeName>
        <fullName evidence="7 8">Flagellar sheath adhesin</fullName>
    </alternativeName>
    <alternativeName>
        <fullName evidence="6 8">N-acetylneuraminyllactose-binding fibrillar hemagglutinin receptor-binding subunit</fullName>
    </alternativeName>
</protein>
<evidence type="ECO:0000256" key="3">
    <source>
        <dbReference type="ARBA" id="ARBA00023136"/>
    </source>
</evidence>
<dbReference type="AlphaFoldDB" id="I0ENC2"/>
<dbReference type="EMBL" id="CP003479">
    <property type="protein sequence ID" value="AFI04441.1"/>
    <property type="molecule type" value="Genomic_DNA"/>
</dbReference>
<dbReference type="PROSITE" id="PS51257">
    <property type="entry name" value="PROKAR_LIPOPROTEIN"/>
    <property type="match status" value="1"/>
</dbReference>
<keyword evidence="4 8" id="KW-0998">Cell outer membrane</keyword>
<organism evidence="9 10">
    <name type="scientific">Helicobacter cetorum (strain ATCC BAA-429 / MIT 00-7128)</name>
    <dbReference type="NCBI Taxonomy" id="182217"/>
    <lineage>
        <taxon>Bacteria</taxon>
        <taxon>Pseudomonadati</taxon>
        <taxon>Campylobacterota</taxon>
        <taxon>Epsilonproteobacteria</taxon>
        <taxon>Campylobacterales</taxon>
        <taxon>Helicobacteraceae</taxon>
        <taxon>Helicobacter</taxon>
    </lineage>
</organism>
<accession>I0ENC2</accession>
<dbReference type="SUPFAM" id="SSF159594">
    <property type="entry name" value="XCC0632-like"/>
    <property type="match status" value="1"/>
</dbReference>
<sequence>MQDIKGSIRGLFGQCVLGTSVLALLVGCSPKIIETDNVALKLVYQPTTHSAQALDKSILLLRPSLQYSDNIAKEYENKFKNQVVLKTEDILKNQGYRVVNVESSEKSDLSFAQKKEGYLAISMNGEIVLRPDPKRTTQKKSEPGLLFSTGLDKMEGVLVSAGFIKVMLIEPMSGEALDSFMIDLSELDIQEKFLRTTHSSHSGGLVSTMVKGLDNSNDAIKNALNKIFKDIMDRIDKKLTQSNLEAYKKDAQELKNKKNR</sequence>